<dbReference type="Proteomes" id="UP001516400">
    <property type="component" value="Unassembled WGS sequence"/>
</dbReference>
<dbReference type="Gene3D" id="3.40.50.300">
    <property type="entry name" value="P-loop containing nucleotide triphosphate hydrolases"/>
    <property type="match status" value="1"/>
</dbReference>
<name>A0ABD2MV40_9CUCU</name>
<keyword evidence="8" id="KW-1185">Reference proteome</keyword>
<evidence type="ECO:0000313" key="8">
    <source>
        <dbReference type="Proteomes" id="UP001516400"/>
    </source>
</evidence>
<keyword evidence="6" id="KW-0812">Transmembrane</keyword>
<keyword evidence="6" id="KW-0472">Membrane</keyword>
<dbReference type="GO" id="GO:0005794">
    <property type="term" value="C:Golgi apparatus"/>
    <property type="evidence" value="ECO:0007669"/>
    <property type="project" value="UniProtKB-ARBA"/>
</dbReference>
<proteinExistence type="inferred from homology"/>
<comment type="function">
    <text evidence="5">Catalyzes the O-sulfation of tyrosine residues within acidic motifs of polypeptides, using 3'-phosphoadenylyl sulfate (PAPS) as cosubstrate.</text>
</comment>
<evidence type="ECO:0000256" key="2">
    <source>
        <dbReference type="ARBA" id="ARBA00013262"/>
    </source>
</evidence>
<feature type="non-terminal residue" evidence="7">
    <location>
        <position position="93"/>
    </location>
</feature>
<dbReference type="SUPFAM" id="SSF52540">
    <property type="entry name" value="P-loop containing nucleoside triphosphate hydrolases"/>
    <property type="match status" value="1"/>
</dbReference>
<dbReference type="EC" id="2.8.2.20" evidence="2 5"/>
<dbReference type="AlphaFoldDB" id="A0ABD2MV40"/>
<comment type="similarity">
    <text evidence="1 5">Belongs to the protein sulfotransferase family.</text>
</comment>
<comment type="caution">
    <text evidence="7">The sequence shown here is derived from an EMBL/GenBank/DDBJ whole genome shotgun (WGS) entry which is preliminary data.</text>
</comment>
<feature type="transmembrane region" description="Helical" evidence="6">
    <location>
        <begin position="12"/>
        <end position="33"/>
    </location>
</feature>
<reference evidence="7 8" key="1">
    <citation type="journal article" date="2021" name="BMC Biol.">
        <title>Horizontally acquired antibacterial genes associated with adaptive radiation of ladybird beetles.</title>
        <authorList>
            <person name="Li H.S."/>
            <person name="Tang X.F."/>
            <person name="Huang Y.H."/>
            <person name="Xu Z.Y."/>
            <person name="Chen M.L."/>
            <person name="Du X.Y."/>
            <person name="Qiu B.Y."/>
            <person name="Chen P.T."/>
            <person name="Zhang W."/>
            <person name="Slipinski A."/>
            <person name="Escalona H.E."/>
            <person name="Waterhouse R.M."/>
            <person name="Zwick A."/>
            <person name="Pang H."/>
        </authorList>
    </citation>
    <scope>NUCLEOTIDE SEQUENCE [LARGE SCALE GENOMIC DNA]</scope>
    <source>
        <strain evidence="7">SYSU2018</strain>
    </source>
</reference>
<evidence type="ECO:0000256" key="3">
    <source>
        <dbReference type="ARBA" id="ARBA00022679"/>
    </source>
</evidence>
<dbReference type="Pfam" id="PF13469">
    <property type="entry name" value="Sulfotransfer_3"/>
    <property type="match status" value="1"/>
</dbReference>
<gene>
    <name evidence="7" type="ORF">HHI36_009393</name>
</gene>
<evidence type="ECO:0000256" key="6">
    <source>
        <dbReference type="SAM" id="Phobius"/>
    </source>
</evidence>
<evidence type="ECO:0000256" key="4">
    <source>
        <dbReference type="ARBA" id="ARBA00048460"/>
    </source>
</evidence>
<dbReference type="PANTHER" id="PTHR12788">
    <property type="entry name" value="PROTEIN-TYROSINE SULFOTRANSFERASE 2"/>
    <property type="match status" value="1"/>
</dbReference>
<organism evidence="7 8">
    <name type="scientific">Cryptolaemus montrouzieri</name>
    <dbReference type="NCBI Taxonomy" id="559131"/>
    <lineage>
        <taxon>Eukaryota</taxon>
        <taxon>Metazoa</taxon>
        <taxon>Ecdysozoa</taxon>
        <taxon>Arthropoda</taxon>
        <taxon>Hexapoda</taxon>
        <taxon>Insecta</taxon>
        <taxon>Pterygota</taxon>
        <taxon>Neoptera</taxon>
        <taxon>Endopterygota</taxon>
        <taxon>Coleoptera</taxon>
        <taxon>Polyphaga</taxon>
        <taxon>Cucujiformia</taxon>
        <taxon>Coccinelloidea</taxon>
        <taxon>Coccinellidae</taxon>
        <taxon>Scymninae</taxon>
        <taxon>Scymnini</taxon>
        <taxon>Cryptolaemus</taxon>
    </lineage>
</organism>
<sequence>MLLRLSRGGLRRAAVCGLGLLCVGAILVKITILCFTDPLENSMDTMITAEKYIVGSNKKVYEYNRQMPLIFIGGVPRSGTTLMRAMLDAHPDV</sequence>
<evidence type="ECO:0000256" key="5">
    <source>
        <dbReference type="RuleBase" id="RU365018"/>
    </source>
</evidence>
<comment type="catalytic activity">
    <reaction evidence="4 5">
        <text>L-tyrosyl-[protein] + 3'-phosphoadenylyl sulfate = O-sulfo-L-tyrosine-[protein] + adenosine 3',5'-bisphosphate + H(+)</text>
        <dbReference type="Rhea" id="RHEA:16801"/>
        <dbReference type="Rhea" id="RHEA-COMP:10136"/>
        <dbReference type="Rhea" id="RHEA-COMP:11688"/>
        <dbReference type="ChEBI" id="CHEBI:15378"/>
        <dbReference type="ChEBI" id="CHEBI:46858"/>
        <dbReference type="ChEBI" id="CHEBI:58339"/>
        <dbReference type="ChEBI" id="CHEBI:58343"/>
        <dbReference type="ChEBI" id="CHEBI:65286"/>
        <dbReference type="EC" id="2.8.2.20"/>
    </reaction>
</comment>
<dbReference type="PANTHER" id="PTHR12788:SF10">
    <property type="entry name" value="PROTEIN-TYROSINE SULFOTRANSFERASE"/>
    <property type="match status" value="1"/>
</dbReference>
<dbReference type="GO" id="GO:0008476">
    <property type="term" value="F:protein-tyrosine sulfotransferase activity"/>
    <property type="evidence" value="ECO:0007669"/>
    <property type="project" value="UniProtKB-EC"/>
</dbReference>
<evidence type="ECO:0000313" key="7">
    <source>
        <dbReference type="EMBL" id="KAL3270345.1"/>
    </source>
</evidence>
<keyword evidence="6" id="KW-1133">Transmembrane helix</keyword>
<dbReference type="EMBL" id="JABFTP020000021">
    <property type="protein sequence ID" value="KAL3270345.1"/>
    <property type="molecule type" value="Genomic_DNA"/>
</dbReference>
<dbReference type="InterPro" id="IPR026634">
    <property type="entry name" value="TPST-like"/>
</dbReference>
<protein>
    <recommendedName>
        <fullName evidence="2 5">Protein-tyrosine sulfotransferase</fullName>
        <ecNumber evidence="2 5">2.8.2.20</ecNumber>
    </recommendedName>
</protein>
<keyword evidence="3 5" id="KW-0808">Transferase</keyword>
<accession>A0ABD2MV40</accession>
<dbReference type="InterPro" id="IPR027417">
    <property type="entry name" value="P-loop_NTPase"/>
</dbReference>
<evidence type="ECO:0000256" key="1">
    <source>
        <dbReference type="ARBA" id="ARBA00009988"/>
    </source>
</evidence>